<dbReference type="PANTHER" id="PTHR38686">
    <property type="entry name" value="APOLIPOPROTEIN N-ACYLTRANSFERASE"/>
    <property type="match status" value="1"/>
</dbReference>
<feature type="transmembrane region" description="Helical" evidence="8">
    <location>
        <begin position="156"/>
        <end position="179"/>
    </location>
</feature>
<evidence type="ECO:0000313" key="10">
    <source>
        <dbReference type="EMBL" id="CAB4623634.1"/>
    </source>
</evidence>
<dbReference type="EMBL" id="CAFBLO010000019">
    <property type="protein sequence ID" value="CAB4862558.1"/>
    <property type="molecule type" value="Genomic_DNA"/>
</dbReference>
<dbReference type="GO" id="GO:0042158">
    <property type="term" value="P:lipoprotein biosynthetic process"/>
    <property type="evidence" value="ECO:0007669"/>
    <property type="project" value="InterPro"/>
</dbReference>
<dbReference type="HAMAP" id="MF_01148">
    <property type="entry name" value="Lnt"/>
    <property type="match status" value="1"/>
</dbReference>
<keyword evidence="6 8" id="KW-0472">Membrane</keyword>
<evidence type="ECO:0000313" key="11">
    <source>
        <dbReference type="EMBL" id="CAB4862558.1"/>
    </source>
</evidence>
<dbReference type="NCBIfam" id="TIGR00546">
    <property type="entry name" value="lnt"/>
    <property type="match status" value="1"/>
</dbReference>
<feature type="transmembrane region" description="Helical" evidence="8">
    <location>
        <begin position="474"/>
        <end position="494"/>
    </location>
</feature>
<evidence type="ECO:0000256" key="2">
    <source>
        <dbReference type="ARBA" id="ARBA00022475"/>
    </source>
</evidence>
<dbReference type="SUPFAM" id="SSF56317">
    <property type="entry name" value="Carbon-nitrogen hydrolase"/>
    <property type="match status" value="1"/>
</dbReference>
<sequence>MKAFVLRLVQAGFGAFIASLAFPQPGIWPLLFVGVPLMVFAFRRVTIGQSIILGAVTGFVYYGAAAKWVSVYLGLAPWLGLVGLQTALFAVGGVAIGAAWRGVDTLNLHTVSGRLLGGFFVSAAWVAREAIAAQFPWGGFGWARVSHGLADSPFRYLATLFGLTGASAVVVLVVVAYVLTWQNVSILKGKALHLSAITAGLLALLPFPYLLLTSAPSGSVRVAAVQGNSDSALFTGARQGDAIAKHVAAMNVANIGTVDVVIWPENAMDIDPLRWPEAAALADSISLGTNAPFIFGTITEKGDKTFNSVLKWQAGEGAVDQYDKVHPVPFAEYLPNRDFFYPLAPSMFDMVPRDYTLGTRDPVMTAGDAIAGIAICYDIVDDALFRNMLAANANIIFAPTNNSDFGRTDESIQQLGIARMRAVETGRSVVNVSTVGVSAVIAPDGSDIDRLEPFTAGVMVADVPLSTVVTPASVIGLPLEWALIVMGLVPIIGLRRKRAA</sequence>
<feature type="transmembrane region" description="Helical" evidence="8">
    <location>
        <begin position="47"/>
        <end position="66"/>
    </location>
</feature>
<dbReference type="CDD" id="cd07571">
    <property type="entry name" value="ALP_N-acyl_transferase"/>
    <property type="match status" value="1"/>
</dbReference>
<dbReference type="GO" id="GO:0005886">
    <property type="term" value="C:plasma membrane"/>
    <property type="evidence" value="ECO:0007669"/>
    <property type="project" value="UniProtKB-SubCell"/>
</dbReference>
<proteinExistence type="inferred from homology"/>
<dbReference type="GO" id="GO:0016410">
    <property type="term" value="F:N-acyltransferase activity"/>
    <property type="evidence" value="ECO:0007669"/>
    <property type="project" value="InterPro"/>
</dbReference>
<evidence type="ECO:0000256" key="8">
    <source>
        <dbReference type="SAM" id="Phobius"/>
    </source>
</evidence>
<keyword evidence="3" id="KW-0808">Transferase</keyword>
<comment type="subcellular location">
    <subcellularLocation>
        <location evidence="1">Cell membrane</location>
        <topology evidence="1">Multi-pass membrane protein</topology>
    </subcellularLocation>
</comment>
<accession>A0A6J6IFZ4</accession>
<evidence type="ECO:0000256" key="1">
    <source>
        <dbReference type="ARBA" id="ARBA00004651"/>
    </source>
</evidence>
<dbReference type="Pfam" id="PF00795">
    <property type="entry name" value="CN_hydrolase"/>
    <property type="match status" value="1"/>
</dbReference>
<feature type="domain" description="CN hydrolase" evidence="9">
    <location>
        <begin position="220"/>
        <end position="465"/>
    </location>
</feature>
<evidence type="ECO:0000256" key="6">
    <source>
        <dbReference type="ARBA" id="ARBA00023136"/>
    </source>
</evidence>
<dbReference type="InterPro" id="IPR004563">
    <property type="entry name" value="Apolipo_AcylTrfase"/>
</dbReference>
<name>A0A6J6IFZ4_9ZZZZ</name>
<dbReference type="AlphaFoldDB" id="A0A6J6IFZ4"/>
<keyword evidence="4 8" id="KW-0812">Transmembrane</keyword>
<dbReference type="PROSITE" id="PS50263">
    <property type="entry name" value="CN_HYDROLASE"/>
    <property type="match status" value="1"/>
</dbReference>
<gene>
    <name evidence="10" type="ORF">UFOPK1961_00274</name>
    <name evidence="11" type="ORF">UFOPK3364_00330</name>
</gene>
<evidence type="ECO:0000256" key="7">
    <source>
        <dbReference type="ARBA" id="ARBA00023315"/>
    </source>
</evidence>
<evidence type="ECO:0000256" key="3">
    <source>
        <dbReference type="ARBA" id="ARBA00022679"/>
    </source>
</evidence>
<protein>
    <submittedName>
        <fullName evidence="10">Unannotated protein</fullName>
    </submittedName>
</protein>
<dbReference type="EMBL" id="CAEZVJ010000018">
    <property type="protein sequence ID" value="CAB4623634.1"/>
    <property type="molecule type" value="Genomic_DNA"/>
</dbReference>
<evidence type="ECO:0000256" key="4">
    <source>
        <dbReference type="ARBA" id="ARBA00022692"/>
    </source>
</evidence>
<dbReference type="Gene3D" id="3.60.110.10">
    <property type="entry name" value="Carbon-nitrogen hydrolase"/>
    <property type="match status" value="1"/>
</dbReference>
<keyword evidence="2" id="KW-1003">Cell membrane</keyword>
<dbReference type="InterPro" id="IPR045378">
    <property type="entry name" value="LNT_N"/>
</dbReference>
<dbReference type="InterPro" id="IPR003010">
    <property type="entry name" value="C-N_Hydrolase"/>
</dbReference>
<dbReference type="InterPro" id="IPR036526">
    <property type="entry name" value="C-N_Hydrolase_sf"/>
</dbReference>
<organism evidence="10">
    <name type="scientific">freshwater metagenome</name>
    <dbReference type="NCBI Taxonomy" id="449393"/>
    <lineage>
        <taxon>unclassified sequences</taxon>
        <taxon>metagenomes</taxon>
        <taxon>ecological metagenomes</taxon>
    </lineage>
</organism>
<keyword evidence="5 8" id="KW-1133">Transmembrane helix</keyword>
<evidence type="ECO:0000259" key="9">
    <source>
        <dbReference type="PROSITE" id="PS50263"/>
    </source>
</evidence>
<dbReference type="Pfam" id="PF20154">
    <property type="entry name" value="LNT_N"/>
    <property type="match status" value="1"/>
</dbReference>
<reference evidence="10" key="1">
    <citation type="submission" date="2020-05" db="EMBL/GenBank/DDBJ databases">
        <authorList>
            <person name="Chiriac C."/>
            <person name="Salcher M."/>
            <person name="Ghai R."/>
            <person name="Kavagutti S V."/>
        </authorList>
    </citation>
    <scope>NUCLEOTIDE SEQUENCE</scope>
</reference>
<keyword evidence="7" id="KW-0012">Acyltransferase</keyword>
<feature type="transmembrane region" description="Helical" evidence="8">
    <location>
        <begin position="191"/>
        <end position="212"/>
    </location>
</feature>
<evidence type="ECO:0000256" key="5">
    <source>
        <dbReference type="ARBA" id="ARBA00022989"/>
    </source>
</evidence>
<feature type="transmembrane region" description="Helical" evidence="8">
    <location>
        <begin position="78"/>
        <end position="100"/>
    </location>
</feature>
<dbReference type="PANTHER" id="PTHR38686:SF1">
    <property type="entry name" value="APOLIPOPROTEIN N-ACYLTRANSFERASE"/>
    <property type="match status" value="1"/>
</dbReference>